<accession>A0A5B6TA41</accession>
<reference evidence="1 2" key="1">
    <citation type="submission" date="2019-07" db="EMBL/GenBank/DDBJ databases">
        <title>Rufibacter sp. nov., isolated from lake sediment.</title>
        <authorList>
            <person name="Qu J.-H."/>
        </authorList>
    </citation>
    <scope>NUCLEOTIDE SEQUENCE [LARGE SCALE GENOMIC DNA]</scope>
    <source>
        <strain evidence="1 2">NBS58-1</strain>
    </source>
</reference>
<evidence type="ECO:0000313" key="1">
    <source>
        <dbReference type="EMBL" id="KAA3436747.1"/>
    </source>
</evidence>
<dbReference type="AlphaFoldDB" id="A0A5B6TA41"/>
<sequence>MEQNKLLIQYPQIPALHNKGDVFLALPESFMFQKNGKELVFEISQVLDEGLVAVNIVTAVDEYQNVVVSYFSSAEPMAVNELTVLLIYMDVNSNLLRPLTVLVNIFEITKEPATPVGEPGGYQYFLPFNNWNDSATP</sequence>
<evidence type="ECO:0000313" key="2">
    <source>
        <dbReference type="Proteomes" id="UP000324133"/>
    </source>
</evidence>
<dbReference type="RefSeq" id="WP_149092686.1">
    <property type="nucleotide sequence ID" value="NZ_VKKY01000003.1"/>
</dbReference>
<comment type="caution">
    <text evidence="1">The sequence shown here is derived from an EMBL/GenBank/DDBJ whole genome shotgun (WGS) entry which is preliminary data.</text>
</comment>
<protein>
    <submittedName>
        <fullName evidence="1">Uncharacterized protein</fullName>
    </submittedName>
</protein>
<organism evidence="1 2">
    <name type="scientific">Rufibacter hautae</name>
    <dbReference type="NCBI Taxonomy" id="2595005"/>
    <lineage>
        <taxon>Bacteria</taxon>
        <taxon>Pseudomonadati</taxon>
        <taxon>Bacteroidota</taxon>
        <taxon>Cytophagia</taxon>
        <taxon>Cytophagales</taxon>
        <taxon>Hymenobacteraceae</taxon>
        <taxon>Rufibacter</taxon>
    </lineage>
</organism>
<dbReference type="EMBL" id="VKKY01000003">
    <property type="protein sequence ID" value="KAA3436747.1"/>
    <property type="molecule type" value="Genomic_DNA"/>
</dbReference>
<gene>
    <name evidence="1" type="ORF">FOA19_20425</name>
</gene>
<name>A0A5B6TA41_9BACT</name>
<proteinExistence type="predicted"/>
<keyword evidence="2" id="KW-1185">Reference proteome</keyword>
<dbReference type="Proteomes" id="UP000324133">
    <property type="component" value="Unassembled WGS sequence"/>
</dbReference>